<organism evidence="1 2">
    <name type="scientific">Ophiocordyceps polyrhachis-furcata BCC 54312</name>
    <dbReference type="NCBI Taxonomy" id="1330021"/>
    <lineage>
        <taxon>Eukaryota</taxon>
        <taxon>Fungi</taxon>
        <taxon>Dikarya</taxon>
        <taxon>Ascomycota</taxon>
        <taxon>Pezizomycotina</taxon>
        <taxon>Sordariomycetes</taxon>
        <taxon>Hypocreomycetidae</taxon>
        <taxon>Hypocreales</taxon>
        <taxon>Ophiocordycipitaceae</taxon>
        <taxon>Ophiocordyceps</taxon>
    </lineage>
</organism>
<dbReference type="InterPro" id="IPR052396">
    <property type="entry name" value="Meiotic_Drive_Suppr_Kinase"/>
</dbReference>
<dbReference type="PANTHER" id="PTHR37171:SF1">
    <property type="entry name" value="SERINE_THREONINE-PROTEIN KINASE YRZF-RELATED"/>
    <property type="match status" value="1"/>
</dbReference>
<reference evidence="1 2" key="1">
    <citation type="journal article" date="2015" name="BMC Genomics">
        <title>Insights from the genome of Ophiocordyceps polyrhachis-furcata to pathogenicity and host specificity in insect fungi.</title>
        <authorList>
            <person name="Wichadakul D."/>
            <person name="Kobmoo N."/>
            <person name="Ingsriswang S."/>
            <person name="Tangphatsornruang S."/>
            <person name="Chantasingh D."/>
            <person name="Luangsa-ard J.J."/>
            <person name="Eurwilaichitr L."/>
        </authorList>
    </citation>
    <scope>NUCLEOTIDE SEQUENCE [LARGE SCALE GENOMIC DNA]</scope>
    <source>
        <strain evidence="1 2">BCC 54312</strain>
    </source>
</reference>
<dbReference type="AlphaFoldDB" id="A0A367L3F7"/>
<dbReference type="EMBL" id="LKCN02000017">
    <property type="protein sequence ID" value="RCI08959.1"/>
    <property type="molecule type" value="Genomic_DNA"/>
</dbReference>
<protein>
    <recommendedName>
        <fullName evidence="3">Protein kinase domain-containing protein</fullName>
    </recommendedName>
</protein>
<evidence type="ECO:0008006" key="3">
    <source>
        <dbReference type="Google" id="ProtNLM"/>
    </source>
</evidence>
<dbReference type="SUPFAM" id="SSF56112">
    <property type="entry name" value="Protein kinase-like (PK-like)"/>
    <property type="match status" value="1"/>
</dbReference>
<proteinExistence type="predicted"/>
<gene>
    <name evidence="1" type="ORF">L249_5059</name>
</gene>
<dbReference type="Proteomes" id="UP000253664">
    <property type="component" value="Unassembled WGS sequence"/>
</dbReference>
<dbReference type="InterPro" id="IPR011009">
    <property type="entry name" value="Kinase-like_dom_sf"/>
</dbReference>
<evidence type="ECO:0000313" key="1">
    <source>
        <dbReference type="EMBL" id="RCI08959.1"/>
    </source>
</evidence>
<keyword evidence="2" id="KW-1185">Reference proteome</keyword>
<sequence>MAAIRQPLDAPLLKRDIRNDADNQSDDQDDNVLLLKQTLLEYLQTCHRLTLAVEPATVDAIPSRDETTNPAGRSFPRRIIPWDTFAAQQQETWNLVGSHKSFFAERDYPYSLADTTNSNSPMTDDVQVRDFDLDAVASAVTTLINMACRDAHLRSTLGFFDRITVRCIRHVLDRSHASFNGKVEQWCSYSFESSGAVYPCLAMDYIAPWKLSLDEIMTGLASEIHLPGDIVDDSADNLQPKSLCAAAVTQLFSLMIERGTSYGYVCTGEAYIFLHIPLDASIVYFSVQSPKLMVGYNDEGALYHTAVAHIFALTLRALREGPACQNWYDRVEGLDSWTKSHQWSLKRNPKGPRPPVVHVGAVGESSHGRMQPRQNSWKRMREREYCTHKCLRGLLLGDEVDRDCPNAEEHGIIHLRLDLFWVLVKNQLFSDRGIDANCIPMGFAGGVASVYKLQLAVKGYTMVAKGVMAECWDSLTNESEIYEKLDDLQGKHIPVCLGFSGILGCSYKFDTRVCDCFLLLSYSGILPRRKDMTEEMMAKACAALTEVHNRGVLHKDIGPFNLLHQGDKVVIMDFEFAEVHEPGVDEQFAVEMDDLRDGMES</sequence>
<accession>A0A367L3F7</accession>
<evidence type="ECO:0000313" key="2">
    <source>
        <dbReference type="Proteomes" id="UP000253664"/>
    </source>
</evidence>
<dbReference type="STRING" id="1330021.A0A367L3F7"/>
<dbReference type="Gene3D" id="1.10.510.10">
    <property type="entry name" value="Transferase(Phosphotransferase) domain 1"/>
    <property type="match status" value="1"/>
</dbReference>
<dbReference type="PANTHER" id="PTHR37171">
    <property type="entry name" value="SERINE/THREONINE-PROTEIN KINASE YRZF-RELATED"/>
    <property type="match status" value="1"/>
</dbReference>
<comment type="caution">
    <text evidence="1">The sequence shown here is derived from an EMBL/GenBank/DDBJ whole genome shotgun (WGS) entry which is preliminary data.</text>
</comment>
<dbReference type="OrthoDB" id="2156052at2759"/>
<name>A0A367L3F7_9HYPO</name>